<keyword evidence="2" id="KW-1185">Reference proteome</keyword>
<protein>
    <submittedName>
        <fullName evidence="1">Uncharacterized protein</fullName>
    </submittedName>
</protein>
<dbReference type="STRING" id="1675527.AIOL_002576"/>
<dbReference type="EMBL" id="LFTY01000002">
    <property type="protein sequence ID" value="KMW57611.1"/>
    <property type="molecule type" value="Genomic_DNA"/>
</dbReference>
<comment type="caution">
    <text evidence="1">The sequence shown here is derived from an EMBL/GenBank/DDBJ whole genome shotgun (WGS) entry which is preliminary data.</text>
</comment>
<sequence length="175" mass="19123">MNMIRKAIIIWTFVAAAAAAHEDLDGIARSHADEIFVPTNIQLLSFIRFTRAEHKLVLDRMLRDGAAHFVGTMSRPLTVQAFLAGRVSPRVTSKFVWEMAQLPDWDSRAARLTEQAAILREAQARLGDTIETLQAEGTDAAARDVQAAEEDLAAVGALLALVELWQTNPMDGAGS</sequence>
<dbReference type="AlphaFoldDB" id="A0A0J9E4B9"/>
<evidence type="ECO:0000313" key="2">
    <source>
        <dbReference type="Proteomes" id="UP000037178"/>
    </source>
</evidence>
<reference evidence="1 2" key="1">
    <citation type="submission" date="2015-06" db="EMBL/GenBank/DDBJ databases">
        <title>Draft genome sequence of an Alphaproteobacteria species associated to the Mediterranean sponge Oscarella lobularis.</title>
        <authorList>
            <person name="Jourda C."/>
            <person name="Santini S."/>
            <person name="Claverie J.-M."/>
        </authorList>
    </citation>
    <scope>NUCLEOTIDE SEQUENCE [LARGE SCALE GENOMIC DNA]</scope>
    <source>
        <strain evidence="1">IGS</strain>
    </source>
</reference>
<organism evidence="1 2">
    <name type="scientific">Candidatus Rhodobacter oscarellae</name>
    <dbReference type="NCBI Taxonomy" id="1675527"/>
    <lineage>
        <taxon>Bacteria</taxon>
        <taxon>Pseudomonadati</taxon>
        <taxon>Pseudomonadota</taxon>
        <taxon>Alphaproteobacteria</taxon>
        <taxon>Rhodobacterales</taxon>
        <taxon>Rhodobacter group</taxon>
        <taxon>Rhodobacter</taxon>
    </lineage>
</organism>
<dbReference type="Proteomes" id="UP000037178">
    <property type="component" value="Unassembled WGS sequence"/>
</dbReference>
<evidence type="ECO:0000313" key="1">
    <source>
        <dbReference type="EMBL" id="KMW57611.1"/>
    </source>
</evidence>
<gene>
    <name evidence="1" type="ORF">AIOL_002576</name>
</gene>
<dbReference type="PATRIC" id="fig|1675527.3.peg.2700"/>
<accession>A0A0J9E4B9</accession>
<proteinExistence type="predicted"/>
<name>A0A0J9E4B9_9RHOB</name>